<feature type="region of interest" description="Disordered" evidence="1">
    <location>
        <begin position="96"/>
        <end position="124"/>
    </location>
</feature>
<comment type="caution">
    <text evidence="2">The sequence shown here is derived from an EMBL/GenBank/DDBJ whole genome shotgun (WGS) entry which is preliminary data.</text>
</comment>
<reference evidence="2 3" key="1">
    <citation type="submission" date="2024-01" db="EMBL/GenBank/DDBJ databases">
        <title>The genomes of 5 underutilized Papilionoideae crops provide insights into root nodulation and disease resistanc.</title>
        <authorList>
            <person name="Yuan L."/>
        </authorList>
    </citation>
    <scope>NUCLEOTIDE SEQUENCE [LARGE SCALE GENOMIC DNA]</scope>
    <source>
        <strain evidence="2">ZHUSHIDOU_FW_LH</strain>
        <tissue evidence="2">Leaf</tissue>
    </source>
</reference>
<dbReference type="Proteomes" id="UP001372338">
    <property type="component" value="Unassembled WGS sequence"/>
</dbReference>
<keyword evidence="3" id="KW-1185">Reference proteome</keyword>
<proteinExistence type="predicted"/>
<gene>
    <name evidence="2" type="ORF">RIF29_43328</name>
</gene>
<dbReference type="AlphaFoldDB" id="A0AAN9DXK1"/>
<protein>
    <submittedName>
        <fullName evidence="2">Uncharacterized protein</fullName>
    </submittedName>
</protein>
<accession>A0AAN9DXK1</accession>
<organism evidence="2 3">
    <name type="scientific">Crotalaria pallida</name>
    <name type="common">Smooth rattlebox</name>
    <name type="synonym">Crotalaria striata</name>
    <dbReference type="NCBI Taxonomy" id="3830"/>
    <lineage>
        <taxon>Eukaryota</taxon>
        <taxon>Viridiplantae</taxon>
        <taxon>Streptophyta</taxon>
        <taxon>Embryophyta</taxon>
        <taxon>Tracheophyta</taxon>
        <taxon>Spermatophyta</taxon>
        <taxon>Magnoliopsida</taxon>
        <taxon>eudicotyledons</taxon>
        <taxon>Gunneridae</taxon>
        <taxon>Pentapetalae</taxon>
        <taxon>rosids</taxon>
        <taxon>fabids</taxon>
        <taxon>Fabales</taxon>
        <taxon>Fabaceae</taxon>
        <taxon>Papilionoideae</taxon>
        <taxon>50 kb inversion clade</taxon>
        <taxon>genistoids sensu lato</taxon>
        <taxon>core genistoids</taxon>
        <taxon>Crotalarieae</taxon>
        <taxon>Crotalaria</taxon>
    </lineage>
</organism>
<sequence>MTLRSKRSYPSSHKESAVPTAALRAVMLIVPHSASTFIDAANQNSIGIFITAALSEAEALTSHLSGSIAPGQETFDFSFPSLRAFPSIKNQRKDWLTPIVNATPTSHRDQKKKRSCADDPYQLP</sequence>
<name>A0AAN9DXK1_CROPI</name>
<evidence type="ECO:0000256" key="1">
    <source>
        <dbReference type="SAM" id="MobiDB-lite"/>
    </source>
</evidence>
<evidence type="ECO:0000313" key="3">
    <source>
        <dbReference type="Proteomes" id="UP001372338"/>
    </source>
</evidence>
<evidence type="ECO:0000313" key="2">
    <source>
        <dbReference type="EMBL" id="KAK7239677.1"/>
    </source>
</evidence>
<dbReference type="EMBL" id="JAYWIO010000014">
    <property type="protein sequence ID" value="KAK7239677.1"/>
    <property type="molecule type" value="Genomic_DNA"/>
</dbReference>